<keyword evidence="6" id="KW-0690">Ribosome biogenesis</keyword>
<dbReference type="RefSeq" id="WP_275819984.1">
    <property type="nucleotide sequence ID" value="NZ_JARHUD010000002.1"/>
</dbReference>
<evidence type="ECO:0000256" key="4">
    <source>
        <dbReference type="ARBA" id="ARBA00022884"/>
    </source>
</evidence>
<feature type="region of interest" description="G1" evidence="7">
    <location>
        <begin position="12"/>
        <end position="19"/>
    </location>
</feature>
<reference evidence="11 12" key="1">
    <citation type="submission" date="2023-03" db="EMBL/GenBank/DDBJ databases">
        <title>Fodinicurvata sp. CAU 1616 isolated from sea sendiment.</title>
        <authorList>
            <person name="Kim W."/>
        </authorList>
    </citation>
    <scope>NUCLEOTIDE SEQUENCE [LARGE SCALE GENOMIC DNA]</scope>
    <source>
        <strain evidence="11 12">CAU 1616</strain>
    </source>
</reference>
<comment type="similarity">
    <text evidence="1 6 7 8">Belongs to the TRAFAC class TrmE-Era-EngA-EngB-Septin-like GTPase superfamily. Era GTPase family.</text>
</comment>
<evidence type="ECO:0000256" key="8">
    <source>
        <dbReference type="RuleBase" id="RU003761"/>
    </source>
</evidence>
<feature type="region of interest" description="G3" evidence="7">
    <location>
        <begin position="59"/>
        <end position="62"/>
    </location>
</feature>
<keyword evidence="6" id="KW-1003">Cell membrane</keyword>
<dbReference type="Pfam" id="PF01926">
    <property type="entry name" value="MMR_HSR1"/>
    <property type="match status" value="1"/>
</dbReference>
<dbReference type="InterPro" id="IPR009019">
    <property type="entry name" value="KH_sf_prok-type"/>
</dbReference>
<evidence type="ECO:0000256" key="1">
    <source>
        <dbReference type="ARBA" id="ARBA00007921"/>
    </source>
</evidence>
<dbReference type="InterPro" id="IPR005662">
    <property type="entry name" value="GTPase_Era-like"/>
</dbReference>
<gene>
    <name evidence="6 11" type="primary">era</name>
    <name evidence="11" type="ORF">P2G67_03240</name>
</gene>
<protein>
    <recommendedName>
        <fullName evidence="2 6">GTPase Era</fullName>
    </recommendedName>
</protein>
<keyword evidence="4 6" id="KW-0694">RNA-binding</keyword>
<evidence type="ECO:0000256" key="3">
    <source>
        <dbReference type="ARBA" id="ARBA00022741"/>
    </source>
</evidence>
<dbReference type="PROSITE" id="PS50823">
    <property type="entry name" value="KH_TYPE_2"/>
    <property type="match status" value="1"/>
</dbReference>
<comment type="function">
    <text evidence="6">An essential GTPase that binds both GDP and GTP, with rapid nucleotide exchange. Plays a role in 16S rRNA processing and 30S ribosomal subunit biogenesis and possibly also in cell cycle regulation and energy metabolism.</text>
</comment>
<feature type="region of interest" description="G2" evidence="7">
    <location>
        <begin position="38"/>
        <end position="42"/>
    </location>
</feature>
<dbReference type="Gene3D" id="3.30.300.20">
    <property type="match status" value="1"/>
</dbReference>
<dbReference type="InterPro" id="IPR030388">
    <property type="entry name" value="G_ERA_dom"/>
</dbReference>
<dbReference type="Pfam" id="PF07650">
    <property type="entry name" value="KH_2"/>
    <property type="match status" value="1"/>
</dbReference>
<keyword evidence="3 6" id="KW-0547">Nucleotide-binding</keyword>
<feature type="region of interest" description="G4" evidence="7">
    <location>
        <begin position="124"/>
        <end position="127"/>
    </location>
</feature>
<dbReference type="PANTHER" id="PTHR42698:SF1">
    <property type="entry name" value="GTPASE ERA, MITOCHONDRIAL"/>
    <property type="match status" value="1"/>
</dbReference>
<dbReference type="HAMAP" id="MF_00367">
    <property type="entry name" value="GTPase_Era"/>
    <property type="match status" value="1"/>
</dbReference>
<dbReference type="InterPro" id="IPR015946">
    <property type="entry name" value="KH_dom-like_a/b"/>
</dbReference>
<keyword evidence="6" id="KW-0699">rRNA-binding</keyword>
<dbReference type="EMBL" id="JARHUD010000002">
    <property type="protein sequence ID" value="MDF2094986.1"/>
    <property type="molecule type" value="Genomic_DNA"/>
</dbReference>
<evidence type="ECO:0000313" key="11">
    <source>
        <dbReference type="EMBL" id="MDF2094986.1"/>
    </source>
</evidence>
<name>A0ABT5YJ65_9PROT</name>
<proteinExistence type="inferred from homology"/>
<feature type="binding site" evidence="6">
    <location>
        <begin position="12"/>
        <end position="19"/>
    </location>
    <ligand>
        <name>GTP</name>
        <dbReference type="ChEBI" id="CHEBI:37565"/>
    </ligand>
</feature>
<comment type="caution">
    <text evidence="11">The sequence shown here is derived from an EMBL/GenBank/DDBJ whole genome shotgun (WGS) entry which is preliminary data.</text>
</comment>
<evidence type="ECO:0000256" key="7">
    <source>
        <dbReference type="PROSITE-ProRule" id="PRU01050"/>
    </source>
</evidence>
<dbReference type="PROSITE" id="PS51713">
    <property type="entry name" value="G_ERA"/>
    <property type="match status" value="1"/>
</dbReference>
<dbReference type="SUPFAM" id="SSF54814">
    <property type="entry name" value="Prokaryotic type KH domain (KH-domain type II)"/>
    <property type="match status" value="1"/>
</dbReference>
<sequence length="300" mass="33763">MSTRCAVVALAGPPNAGKSTLINRAVGAKVSIVTHKVQTTRTRVRGIALQGDTQLVFVDTPGIFVSPKRRLERAMVAAAWDATEDADLVVVLHDARKPADDEQVSLVLEGLAKRKCKRVVLAINKVDDVRRESLLALAQNLNAAYPFERVFMISALTGDGVEDLLAWLAAQAPEGPWLYPEDEISDLPQRLLAAEITREKLFLHLHDELPYSLTVETEAWESFRDGSVKITQTIYVQREAHKRMAIGAKGATVRKIRGLAQKELEEMLETRVHLFLFVKVRERWVEDPERYRDWGLDYRS</sequence>
<dbReference type="SUPFAM" id="SSF52540">
    <property type="entry name" value="P-loop containing nucleoside triphosphate hydrolases"/>
    <property type="match status" value="1"/>
</dbReference>
<feature type="domain" description="Era-type G" evidence="10">
    <location>
        <begin position="4"/>
        <end position="174"/>
    </location>
</feature>
<keyword evidence="12" id="KW-1185">Reference proteome</keyword>
<evidence type="ECO:0000256" key="5">
    <source>
        <dbReference type="ARBA" id="ARBA00023134"/>
    </source>
</evidence>
<comment type="subcellular location">
    <subcellularLocation>
        <location evidence="6">Cytoplasm</location>
    </subcellularLocation>
    <subcellularLocation>
        <location evidence="6">Cell membrane</location>
        <topology evidence="6">Peripheral membrane protein</topology>
    </subcellularLocation>
</comment>
<dbReference type="InterPro" id="IPR006073">
    <property type="entry name" value="GTP-bd"/>
</dbReference>
<dbReference type="NCBIfam" id="TIGR00436">
    <property type="entry name" value="era"/>
    <property type="match status" value="1"/>
</dbReference>
<accession>A0ABT5YJ65</accession>
<dbReference type="NCBIfam" id="TIGR00231">
    <property type="entry name" value="small_GTP"/>
    <property type="match status" value="1"/>
</dbReference>
<keyword evidence="6" id="KW-0963">Cytoplasm</keyword>
<dbReference type="Gene3D" id="3.40.50.300">
    <property type="entry name" value="P-loop containing nucleotide triphosphate hydrolases"/>
    <property type="match status" value="1"/>
</dbReference>
<dbReference type="CDD" id="cd22534">
    <property type="entry name" value="KH-II_Era"/>
    <property type="match status" value="1"/>
</dbReference>
<dbReference type="InterPro" id="IPR027417">
    <property type="entry name" value="P-loop_NTPase"/>
</dbReference>
<evidence type="ECO:0000259" key="10">
    <source>
        <dbReference type="PROSITE" id="PS51713"/>
    </source>
</evidence>
<evidence type="ECO:0000256" key="2">
    <source>
        <dbReference type="ARBA" id="ARBA00020484"/>
    </source>
</evidence>
<feature type="binding site" evidence="6">
    <location>
        <begin position="59"/>
        <end position="63"/>
    </location>
    <ligand>
        <name>GTP</name>
        <dbReference type="ChEBI" id="CHEBI:37565"/>
    </ligand>
</feature>
<organism evidence="11 12">
    <name type="scientific">Aquibaculum arenosum</name>
    <dbReference type="NCBI Taxonomy" id="3032591"/>
    <lineage>
        <taxon>Bacteria</taxon>
        <taxon>Pseudomonadati</taxon>
        <taxon>Pseudomonadota</taxon>
        <taxon>Alphaproteobacteria</taxon>
        <taxon>Rhodospirillales</taxon>
        <taxon>Rhodovibrionaceae</taxon>
        <taxon>Aquibaculum</taxon>
    </lineage>
</organism>
<dbReference type="CDD" id="cd04163">
    <property type="entry name" value="Era"/>
    <property type="match status" value="1"/>
</dbReference>
<dbReference type="PANTHER" id="PTHR42698">
    <property type="entry name" value="GTPASE ERA"/>
    <property type="match status" value="1"/>
</dbReference>
<keyword evidence="6" id="KW-0472">Membrane</keyword>
<comment type="subunit">
    <text evidence="6">Monomer.</text>
</comment>
<dbReference type="Proteomes" id="UP001215503">
    <property type="component" value="Unassembled WGS sequence"/>
</dbReference>
<evidence type="ECO:0000259" key="9">
    <source>
        <dbReference type="PROSITE" id="PS50823"/>
    </source>
</evidence>
<dbReference type="InterPro" id="IPR004044">
    <property type="entry name" value="KH_dom_type_2"/>
</dbReference>
<feature type="region of interest" description="G5" evidence="7">
    <location>
        <begin position="153"/>
        <end position="155"/>
    </location>
</feature>
<evidence type="ECO:0000256" key="6">
    <source>
        <dbReference type="HAMAP-Rule" id="MF_00367"/>
    </source>
</evidence>
<feature type="binding site" evidence="6">
    <location>
        <begin position="124"/>
        <end position="127"/>
    </location>
    <ligand>
        <name>GTP</name>
        <dbReference type="ChEBI" id="CHEBI:37565"/>
    </ligand>
</feature>
<dbReference type="NCBIfam" id="NF000908">
    <property type="entry name" value="PRK00089.1"/>
    <property type="match status" value="1"/>
</dbReference>
<keyword evidence="5 6" id="KW-0342">GTP-binding</keyword>
<evidence type="ECO:0000313" key="12">
    <source>
        <dbReference type="Proteomes" id="UP001215503"/>
    </source>
</evidence>
<feature type="domain" description="KH type-2" evidence="9">
    <location>
        <begin position="205"/>
        <end position="282"/>
    </location>
</feature>
<dbReference type="InterPro" id="IPR005225">
    <property type="entry name" value="Small_GTP-bd"/>
</dbReference>